<evidence type="ECO:0000313" key="3">
    <source>
        <dbReference type="Proteomes" id="UP000318199"/>
    </source>
</evidence>
<organism evidence="2 3">
    <name type="scientific">Caenimonas sedimenti</name>
    <dbReference type="NCBI Taxonomy" id="2596921"/>
    <lineage>
        <taxon>Bacteria</taxon>
        <taxon>Pseudomonadati</taxon>
        <taxon>Pseudomonadota</taxon>
        <taxon>Betaproteobacteria</taxon>
        <taxon>Burkholderiales</taxon>
        <taxon>Comamonadaceae</taxon>
        <taxon>Caenimonas</taxon>
    </lineage>
</organism>
<keyword evidence="3" id="KW-1185">Reference proteome</keyword>
<dbReference type="RefSeq" id="WP_145892059.1">
    <property type="nucleotide sequence ID" value="NZ_VOBQ01000004.1"/>
</dbReference>
<gene>
    <name evidence="2" type="ORF">FN976_06165</name>
</gene>
<evidence type="ECO:0000313" key="2">
    <source>
        <dbReference type="EMBL" id="TWO72287.1"/>
    </source>
</evidence>
<reference evidence="2 3" key="1">
    <citation type="submission" date="2019-07" db="EMBL/GenBank/DDBJ databases">
        <title>Caenimonas sedimenti sp. nov., isolated from activated sludge.</title>
        <authorList>
            <person name="Xu J."/>
        </authorList>
    </citation>
    <scope>NUCLEOTIDE SEQUENCE [LARGE SCALE GENOMIC DNA]</scope>
    <source>
        <strain evidence="2 3">HX-9-20</strain>
    </source>
</reference>
<dbReference type="OrthoDB" id="8913170at2"/>
<feature type="chain" id="PRO_5021911980" description="DUF5666 domain-containing protein" evidence="1">
    <location>
        <begin position="20"/>
        <end position="199"/>
    </location>
</feature>
<evidence type="ECO:0000256" key="1">
    <source>
        <dbReference type="SAM" id="SignalP"/>
    </source>
</evidence>
<keyword evidence="1" id="KW-0732">Signal</keyword>
<comment type="caution">
    <text evidence="2">The sequence shown here is derived from an EMBL/GenBank/DDBJ whole genome shotgun (WGS) entry which is preliminary data.</text>
</comment>
<dbReference type="AlphaFoldDB" id="A0A562ZV75"/>
<dbReference type="EMBL" id="VOBQ01000004">
    <property type="protein sequence ID" value="TWO72287.1"/>
    <property type="molecule type" value="Genomic_DNA"/>
</dbReference>
<dbReference type="PROSITE" id="PS51257">
    <property type="entry name" value="PROKAR_LIPOPROTEIN"/>
    <property type="match status" value="1"/>
</dbReference>
<accession>A0A562ZV75</accession>
<feature type="signal peptide" evidence="1">
    <location>
        <begin position="1"/>
        <end position="19"/>
    </location>
</feature>
<sequence length="199" mass="19768">MTKKLIRLVLVLVGAVVLASCGGGGDDTPVVVASAEAVAPMNTEVAAAVQSEAFEFNAVPDLGTTVTTTIAFTGTTTSATGTGTGGSATNPGFSISSGGFTASGETTFGSCIFLIKASTFPAGHALSLGSQIRIDPCTLSIILQNMPANSQPLSRAATLKLALAISRGRPINVSVTSTGQVLIGGRVIATVPVARVSGT</sequence>
<proteinExistence type="predicted"/>
<name>A0A562ZV75_9BURK</name>
<protein>
    <recommendedName>
        <fullName evidence="4">DUF5666 domain-containing protein</fullName>
    </recommendedName>
</protein>
<dbReference type="Proteomes" id="UP000318199">
    <property type="component" value="Unassembled WGS sequence"/>
</dbReference>
<evidence type="ECO:0008006" key="4">
    <source>
        <dbReference type="Google" id="ProtNLM"/>
    </source>
</evidence>